<dbReference type="PANTHER" id="PTHR43166">
    <property type="entry name" value="AMINO ACID IMPORT ATP-BINDING PROTEIN"/>
    <property type="match status" value="1"/>
</dbReference>
<evidence type="ECO:0000256" key="3">
    <source>
        <dbReference type="ARBA" id="ARBA00022475"/>
    </source>
</evidence>
<protein>
    <submittedName>
        <fullName evidence="12">D-methionine transport system ATP-binding protein</fullName>
    </submittedName>
</protein>
<dbReference type="SUPFAM" id="SSF52540">
    <property type="entry name" value="P-loop containing nucleoside triphosphate hydrolases"/>
    <property type="match status" value="1"/>
</dbReference>
<dbReference type="CDD" id="cd03258">
    <property type="entry name" value="ABC_MetN_methionine_transporter"/>
    <property type="match status" value="1"/>
</dbReference>
<dbReference type="GO" id="GO:0005524">
    <property type="term" value="F:ATP binding"/>
    <property type="evidence" value="ECO:0007669"/>
    <property type="project" value="UniProtKB-KW"/>
</dbReference>
<dbReference type="GO" id="GO:0016887">
    <property type="term" value="F:ATP hydrolysis activity"/>
    <property type="evidence" value="ECO:0007669"/>
    <property type="project" value="InterPro"/>
</dbReference>
<dbReference type="RefSeq" id="WP_338087489.1">
    <property type="nucleotide sequence ID" value="NZ_JACHBL010000001.1"/>
</dbReference>
<dbReference type="FunFam" id="3.40.50.300:FF:000056">
    <property type="entry name" value="Cell division ATP-binding protein FtsE"/>
    <property type="match status" value="1"/>
</dbReference>
<keyword evidence="2" id="KW-0813">Transport</keyword>
<evidence type="ECO:0000256" key="8">
    <source>
        <dbReference type="ARBA" id="ARBA00023136"/>
    </source>
</evidence>
<dbReference type="SMART" id="SM00382">
    <property type="entry name" value="AAA"/>
    <property type="match status" value="1"/>
</dbReference>
<dbReference type="PROSITE" id="PS00211">
    <property type="entry name" value="ABC_TRANSPORTER_1"/>
    <property type="match status" value="1"/>
</dbReference>
<dbReference type="InterPro" id="IPR027417">
    <property type="entry name" value="P-loop_NTPase"/>
</dbReference>
<evidence type="ECO:0000256" key="10">
    <source>
        <dbReference type="ARBA" id="ARBA00063837"/>
    </source>
</evidence>
<evidence type="ECO:0000313" key="12">
    <source>
        <dbReference type="EMBL" id="MBB5598776.1"/>
    </source>
</evidence>
<evidence type="ECO:0000256" key="4">
    <source>
        <dbReference type="ARBA" id="ARBA00022741"/>
    </source>
</evidence>
<feature type="domain" description="ABC transporter" evidence="11">
    <location>
        <begin position="5"/>
        <end position="246"/>
    </location>
</feature>
<proteinExistence type="inferred from homology"/>
<evidence type="ECO:0000256" key="5">
    <source>
        <dbReference type="ARBA" id="ARBA00022840"/>
    </source>
</evidence>
<gene>
    <name evidence="12" type="ORF">BKA12_001856</name>
</gene>
<comment type="similarity">
    <text evidence="1">Belongs to the ABC transporter superfamily.</text>
</comment>
<reference evidence="12 13" key="1">
    <citation type="submission" date="2020-08" db="EMBL/GenBank/DDBJ databases">
        <title>Sequencing the genomes of 1000 actinobacteria strains.</title>
        <authorList>
            <person name="Klenk H.-P."/>
        </authorList>
    </citation>
    <scope>NUCLEOTIDE SEQUENCE [LARGE SCALE GENOMIC DNA]</scope>
    <source>
        <strain evidence="12 13">DSM 23694</strain>
    </source>
</reference>
<dbReference type="GO" id="GO:0006865">
    <property type="term" value="P:amino acid transport"/>
    <property type="evidence" value="ECO:0007669"/>
    <property type="project" value="UniProtKB-KW"/>
</dbReference>
<keyword evidence="6" id="KW-1278">Translocase</keyword>
<dbReference type="InterPro" id="IPR050086">
    <property type="entry name" value="MetN_ABC_transporter-like"/>
</dbReference>
<keyword evidence="8" id="KW-0472">Membrane</keyword>
<evidence type="ECO:0000256" key="1">
    <source>
        <dbReference type="ARBA" id="ARBA00005417"/>
    </source>
</evidence>
<dbReference type="InterPro" id="IPR017871">
    <property type="entry name" value="ABC_transporter-like_CS"/>
</dbReference>
<dbReference type="GO" id="GO:0005886">
    <property type="term" value="C:plasma membrane"/>
    <property type="evidence" value="ECO:0007669"/>
    <property type="project" value="UniProtKB-ARBA"/>
</dbReference>
<evidence type="ECO:0000256" key="7">
    <source>
        <dbReference type="ARBA" id="ARBA00022970"/>
    </source>
</evidence>
<comment type="caution">
    <text evidence="12">The sequence shown here is derived from an EMBL/GenBank/DDBJ whole genome shotgun (WGS) entry which is preliminary data.</text>
</comment>
<evidence type="ECO:0000256" key="6">
    <source>
        <dbReference type="ARBA" id="ARBA00022967"/>
    </source>
</evidence>
<keyword evidence="5 12" id="KW-0067">ATP-binding</keyword>
<dbReference type="AlphaFoldDB" id="A0A7W9DC47"/>
<sequence>MTAIVEFRNVSKTFPGTKNSDPVKAVRDVTIDIEAGSITGIIGYSGAGKSTLVRLINALELPDTGDLRVDGADLTKMKERELRNLRSSIGMIFQQFNLLNSRTVAKNVEYPLIVAGVKAEERAKRVTELLQFVGIESKRNQYPQQLSGGQKQRVGIARALATNPKILLADEATSALDPETTAEVLDLLKRVNSEFGTTIVVITHEMHVVRSICSNVAVMEHGKVLEHGPVYDVFAFAKEEATQRFISSTIQDRPSPETVARLQSLHPGTFVTVSIVEPPVQEREHALQSPENTEEPASSGVADLLSQATTVHKTVVFGSITEITQRPYGSLTYVFDGPEADVQQLIENLKRITATQVWEDQRSLLKGDAS</sequence>
<evidence type="ECO:0000313" key="13">
    <source>
        <dbReference type="Proteomes" id="UP000523863"/>
    </source>
</evidence>
<accession>A0A7W9DC47</accession>
<comment type="function">
    <text evidence="9">Part of the ABC transporter FtsEX involved in cellular division. Has ATPase activity.</text>
</comment>
<dbReference type="PANTHER" id="PTHR43166:SF30">
    <property type="entry name" value="METHIONINE IMPORT ATP-BINDING PROTEIN METN"/>
    <property type="match status" value="1"/>
</dbReference>
<dbReference type="Gene3D" id="3.30.70.260">
    <property type="match status" value="1"/>
</dbReference>
<evidence type="ECO:0000256" key="2">
    <source>
        <dbReference type="ARBA" id="ARBA00022448"/>
    </source>
</evidence>
<dbReference type="Proteomes" id="UP000523863">
    <property type="component" value="Unassembled WGS sequence"/>
</dbReference>
<evidence type="ECO:0000259" key="11">
    <source>
        <dbReference type="PROSITE" id="PS50893"/>
    </source>
</evidence>
<keyword evidence="4" id="KW-0547">Nucleotide-binding</keyword>
<keyword evidence="13" id="KW-1185">Reference proteome</keyword>
<keyword evidence="7" id="KW-0029">Amino-acid transport</keyword>
<dbReference type="InterPro" id="IPR003593">
    <property type="entry name" value="AAA+_ATPase"/>
</dbReference>
<dbReference type="EMBL" id="JACHBL010000001">
    <property type="protein sequence ID" value="MBB5598776.1"/>
    <property type="molecule type" value="Genomic_DNA"/>
</dbReference>
<dbReference type="PROSITE" id="PS50893">
    <property type="entry name" value="ABC_TRANSPORTER_2"/>
    <property type="match status" value="1"/>
</dbReference>
<keyword evidence="3" id="KW-1003">Cell membrane</keyword>
<dbReference type="Gene3D" id="3.40.50.300">
    <property type="entry name" value="P-loop containing nucleotide triphosphate hydrolases"/>
    <property type="match status" value="1"/>
</dbReference>
<dbReference type="InterPro" id="IPR003439">
    <property type="entry name" value="ABC_transporter-like_ATP-bd"/>
</dbReference>
<dbReference type="InterPro" id="IPR041701">
    <property type="entry name" value="MetN_ABC"/>
</dbReference>
<dbReference type="Pfam" id="PF00005">
    <property type="entry name" value="ABC_tran"/>
    <property type="match status" value="1"/>
</dbReference>
<organism evidence="12 13">
    <name type="scientific">Neomicrococcus lactis</name>
    <dbReference type="NCBI Taxonomy" id="732241"/>
    <lineage>
        <taxon>Bacteria</taxon>
        <taxon>Bacillati</taxon>
        <taxon>Actinomycetota</taxon>
        <taxon>Actinomycetes</taxon>
        <taxon>Micrococcales</taxon>
        <taxon>Micrococcaceae</taxon>
        <taxon>Neomicrococcus</taxon>
    </lineage>
</organism>
<name>A0A7W9DC47_9MICC</name>
<comment type="subunit">
    <text evidence="10">Homodimer. Forms a membrane-associated complex with FtsX.</text>
</comment>
<evidence type="ECO:0000256" key="9">
    <source>
        <dbReference type="ARBA" id="ARBA00054718"/>
    </source>
</evidence>